<feature type="compositionally biased region" description="Basic and acidic residues" evidence="1">
    <location>
        <begin position="51"/>
        <end position="62"/>
    </location>
</feature>
<evidence type="ECO:0000256" key="1">
    <source>
        <dbReference type="SAM" id="MobiDB-lite"/>
    </source>
</evidence>
<feature type="region of interest" description="Disordered" evidence="1">
    <location>
        <begin position="31"/>
        <end position="89"/>
    </location>
</feature>
<accession>A0AAD1RYV8</accession>
<gene>
    <name evidence="2" type="ORF">PECUL_23A006479</name>
</gene>
<reference evidence="2" key="1">
    <citation type="submission" date="2022-03" db="EMBL/GenBank/DDBJ databases">
        <authorList>
            <person name="Alioto T."/>
            <person name="Alioto T."/>
            <person name="Gomez Garrido J."/>
        </authorList>
    </citation>
    <scope>NUCLEOTIDE SEQUENCE</scope>
</reference>
<protein>
    <submittedName>
        <fullName evidence="2">Uncharacterized protein</fullName>
    </submittedName>
</protein>
<proteinExistence type="predicted"/>
<evidence type="ECO:0000313" key="3">
    <source>
        <dbReference type="Proteomes" id="UP001295444"/>
    </source>
</evidence>
<dbReference type="AlphaFoldDB" id="A0AAD1RYV8"/>
<name>A0AAD1RYV8_PELCU</name>
<organism evidence="2 3">
    <name type="scientific">Pelobates cultripes</name>
    <name type="common">Western spadefoot toad</name>
    <dbReference type="NCBI Taxonomy" id="61616"/>
    <lineage>
        <taxon>Eukaryota</taxon>
        <taxon>Metazoa</taxon>
        <taxon>Chordata</taxon>
        <taxon>Craniata</taxon>
        <taxon>Vertebrata</taxon>
        <taxon>Euteleostomi</taxon>
        <taxon>Amphibia</taxon>
        <taxon>Batrachia</taxon>
        <taxon>Anura</taxon>
        <taxon>Pelobatoidea</taxon>
        <taxon>Pelobatidae</taxon>
        <taxon>Pelobates</taxon>
    </lineage>
</organism>
<evidence type="ECO:0000313" key="2">
    <source>
        <dbReference type="EMBL" id="CAH2284219.1"/>
    </source>
</evidence>
<dbReference type="Proteomes" id="UP001295444">
    <property type="component" value="Chromosome 04"/>
</dbReference>
<dbReference type="EMBL" id="OW240915">
    <property type="protein sequence ID" value="CAH2284219.1"/>
    <property type="molecule type" value="Genomic_DNA"/>
</dbReference>
<sequence length="228" mass="24729">MSEQQDTVSAELKSWLFSAIAESMPKAIAAYHEQAKPAPRPTTALNISDSEESHDSDHDGAPRKRPWKGNSVSAGKGKAPAKNARLSLPSSSLPLLDPLEGSTAHDLQVVDEYCAGYSDEEDLGNSRYVKESYTKPFVVNPMPTNPSQNKDPLTDILLDGLDQVNLGTLVMPVPIIDNCLPTEDQSEDVALLLSGVDLLKNGIHSVKEPSPLCMATSLRICCPNFQFR</sequence>
<keyword evidence="3" id="KW-1185">Reference proteome</keyword>